<dbReference type="Proteomes" id="UP001163846">
    <property type="component" value="Unassembled WGS sequence"/>
</dbReference>
<dbReference type="PANTHER" id="PTHR20930:SF0">
    <property type="entry name" value="PROTEIN ILRUN"/>
    <property type="match status" value="1"/>
</dbReference>
<dbReference type="Gene3D" id="3.30.60.90">
    <property type="match status" value="4"/>
</dbReference>
<dbReference type="GO" id="GO:0008270">
    <property type="term" value="F:zinc ion binding"/>
    <property type="evidence" value="ECO:0007669"/>
    <property type="project" value="UniProtKB-KW"/>
</dbReference>
<evidence type="ECO:0000256" key="4">
    <source>
        <dbReference type="PROSITE-ProRule" id="PRU00228"/>
    </source>
</evidence>
<evidence type="ECO:0000313" key="9">
    <source>
        <dbReference type="Proteomes" id="UP001163846"/>
    </source>
</evidence>
<reference evidence="8" key="1">
    <citation type="submission" date="2022-08" db="EMBL/GenBank/DDBJ databases">
        <authorList>
            <consortium name="DOE Joint Genome Institute"/>
            <person name="Min B."/>
            <person name="Riley R."/>
            <person name="Sierra-Patev S."/>
            <person name="Naranjo-Ortiz M."/>
            <person name="Looney B."/>
            <person name="Konkel Z."/>
            <person name="Slot J.C."/>
            <person name="Sakamoto Y."/>
            <person name="Steenwyk J.L."/>
            <person name="Rokas A."/>
            <person name="Carro J."/>
            <person name="Camarero S."/>
            <person name="Ferreira P."/>
            <person name="Molpeceres G."/>
            <person name="Ruiz-Duenas F.J."/>
            <person name="Serrano A."/>
            <person name="Henrissat B."/>
            <person name="Drula E."/>
            <person name="Hughes K.W."/>
            <person name="Mata J.L."/>
            <person name="Ishikawa N.K."/>
            <person name="Vargas-Isla R."/>
            <person name="Ushijima S."/>
            <person name="Smith C.A."/>
            <person name="Ahrendt S."/>
            <person name="Andreopoulos W."/>
            <person name="He G."/>
            <person name="Labutti K."/>
            <person name="Lipzen A."/>
            <person name="Ng V."/>
            <person name="Sandor L."/>
            <person name="Barry K."/>
            <person name="Martinez A.T."/>
            <person name="Xiao Y."/>
            <person name="Gibbons J.G."/>
            <person name="Terashima K."/>
            <person name="Hibbett D.S."/>
            <person name="Grigoriev I.V."/>
        </authorList>
    </citation>
    <scope>NUCLEOTIDE SEQUENCE</scope>
    <source>
        <strain evidence="8">TFB9207</strain>
    </source>
</reference>
<dbReference type="PANTHER" id="PTHR20930">
    <property type="entry name" value="OVARIAN CARCINOMA ANTIGEN CA125-RELATED"/>
    <property type="match status" value="1"/>
</dbReference>
<evidence type="ECO:0000256" key="2">
    <source>
        <dbReference type="ARBA" id="ARBA00022771"/>
    </source>
</evidence>
<organism evidence="8 9">
    <name type="scientific">Lentinula raphanica</name>
    <dbReference type="NCBI Taxonomy" id="153919"/>
    <lineage>
        <taxon>Eukaryota</taxon>
        <taxon>Fungi</taxon>
        <taxon>Dikarya</taxon>
        <taxon>Basidiomycota</taxon>
        <taxon>Agaricomycotina</taxon>
        <taxon>Agaricomycetes</taxon>
        <taxon>Agaricomycetidae</taxon>
        <taxon>Agaricales</taxon>
        <taxon>Marasmiineae</taxon>
        <taxon>Omphalotaceae</taxon>
        <taxon>Lentinula</taxon>
    </lineage>
</organism>
<evidence type="ECO:0000313" key="8">
    <source>
        <dbReference type="EMBL" id="KAJ3843244.1"/>
    </source>
</evidence>
<dbReference type="PROSITE" id="PS51745">
    <property type="entry name" value="PB1"/>
    <property type="match status" value="1"/>
</dbReference>
<keyword evidence="9" id="KW-1185">Reference proteome</keyword>
<dbReference type="Pfam" id="PF00564">
    <property type="entry name" value="PB1"/>
    <property type="match status" value="1"/>
</dbReference>
<feature type="domain" description="ZZ-type" evidence="6">
    <location>
        <begin position="767"/>
        <end position="825"/>
    </location>
</feature>
<name>A0AA38PHY9_9AGAR</name>
<feature type="domain" description="PB1" evidence="7">
    <location>
        <begin position="12"/>
        <end position="114"/>
    </location>
</feature>
<feature type="region of interest" description="Disordered" evidence="5">
    <location>
        <begin position="271"/>
        <end position="290"/>
    </location>
</feature>
<dbReference type="EMBL" id="MU805981">
    <property type="protein sequence ID" value="KAJ3843244.1"/>
    <property type="molecule type" value="Genomic_DNA"/>
</dbReference>
<evidence type="ECO:0000256" key="5">
    <source>
        <dbReference type="SAM" id="MobiDB-lite"/>
    </source>
</evidence>
<feature type="region of interest" description="Disordered" evidence="5">
    <location>
        <begin position="513"/>
        <end position="552"/>
    </location>
</feature>
<feature type="compositionally biased region" description="Low complexity" evidence="5">
    <location>
        <begin position="443"/>
        <end position="456"/>
    </location>
</feature>
<feature type="region of interest" description="Disordered" evidence="5">
    <location>
        <begin position="349"/>
        <end position="381"/>
    </location>
</feature>
<feature type="compositionally biased region" description="Polar residues" evidence="5">
    <location>
        <begin position="410"/>
        <end position="442"/>
    </location>
</feature>
<dbReference type="SUPFAM" id="SSF57850">
    <property type="entry name" value="RING/U-box"/>
    <property type="match status" value="4"/>
</dbReference>
<keyword evidence="2 4" id="KW-0863">Zinc-finger</keyword>
<dbReference type="SMART" id="SM00291">
    <property type="entry name" value="ZnF_ZZ"/>
    <property type="match status" value="4"/>
</dbReference>
<feature type="compositionally biased region" description="Low complexity" evidence="5">
    <location>
        <begin position="519"/>
        <end position="536"/>
    </location>
</feature>
<evidence type="ECO:0008006" key="10">
    <source>
        <dbReference type="Google" id="ProtNLM"/>
    </source>
</evidence>
<dbReference type="SUPFAM" id="SSF54277">
    <property type="entry name" value="CAD &amp; PB1 domains"/>
    <property type="match status" value="1"/>
</dbReference>
<dbReference type="Gene3D" id="3.10.20.90">
    <property type="entry name" value="Phosphatidylinositol 3-kinase Catalytic Subunit, Chain A, domain 1"/>
    <property type="match status" value="1"/>
</dbReference>
<comment type="caution">
    <text evidence="8">The sequence shown here is derived from an EMBL/GenBank/DDBJ whole genome shotgun (WGS) entry which is preliminary data.</text>
</comment>
<feature type="region of interest" description="Disordered" evidence="5">
    <location>
        <begin position="148"/>
        <end position="172"/>
    </location>
</feature>
<sequence length="935" mass="102762">MDAVNSNIPNKPLAVKCTFNGNRKKISYDSAQRCTYHRLREKIAQCFSLYDSTFDIFYEDDDNEKYKISSDSNITEAINYFRSSGDGGSSVSSASSVLSGRSFGSSKKITIRLRIEVEYDVSLSDNGSLFSLDDRDWEVEHSNGIGHSSERLSSFNGAGDHEDDNVTVNSGDTRRLSARSLKLSSLPDRASELPGDSSWDVLSSSTRLAPNSAQQDRDPFSDSNGDSASNHVFELLREQADSECHPSISPAWLKYQNKRARLNQGVISVSSASSASVEEGDDLSDLSELQQDPTGNYFYEARISRSQTAEFEDRAFEVDPSITGGLGDRRPKSRDLYWLEEQRQQLATKTHIHHSGPSFDSIPSEFLEDSGIPPPPPREEDITTCSGCGLSVGEFPKYVCESCGEKEPASHTSSPTSSNKGKSRDISPQLTYPPTGHRTNVYPSSSPTFSSSSKTFVETQSIHRRPLPQPSASPSSATLVPPPVLSNRRETGYELCSNCIEETGLKHALDSQNTNEADFSPTGSTFSSSSSSSSTGYASAQRNRAAPKHKGQRRHAFIEKFWGHHGWTDSDHTFAEACSACEAKTSTNSNKMYKCASCRDYQLCLACYSQVHERHPSHAFLVLRRIFARSFSDSELLHYMADLDGEESNVHSGIKCIHCCTEIVGALFRCIECTEDEVNICSDCETNGLPGNISSAEGGHVSSHAVLKIPRPLPSDKVQSLTIKARSQWNLEDANQNRYNYSKATSEYDRTVIGIGNMHTSEPDNENHGIACDACKLQLITGVRYQCANCPAIQSGYNLCSSCEEVSYTVHNPMHAFFKLPRPVDQPIKSSVPIAPELYKMPVGPSSAVYDIGNPTGYLASIIHPKVYCDCCVTKIQGAWFHCAYCGKDLCSTCESVDTHNDTHIFLVLKALVSSKVLVVVLGPEGNLLRSICKI</sequence>
<protein>
    <recommendedName>
        <fullName evidence="10">ZZ-type domain-containing protein</fullName>
    </recommendedName>
</protein>
<evidence type="ECO:0000256" key="1">
    <source>
        <dbReference type="ARBA" id="ARBA00022723"/>
    </source>
</evidence>
<dbReference type="InterPro" id="IPR000270">
    <property type="entry name" value="PB1_dom"/>
</dbReference>
<dbReference type="InterPro" id="IPR000433">
    <property type="entry name" value="Znf_ZZ"/>
</dbReference>
<keyword evidence="3" id="KW-0862">Zinc</keyword>
<dbReference type="Pfam" id="PF00569">
    <property type="entry name" value="ZZ"/>
    <property type="match status" value="2"/>
</dbReference>
<dbReference type="PROSITE" id="PS50135">
    <property type="entry name" value="ZF_ZZ_2"/>
    <property type="match status" value="1"/>
</dbReference>
<feature type="region of interest" description="Disordered" evidence="5">
    <location>
        <begin position="404"/>
        <end position="485"/>
    </location>
</feature>
<accession>A0AA38PHY9</accession>
<gene>
    <name evidence="8" type="ORF">F5878DRAFT_528286</name>
</gene>
<dbReference type="InterPro" id="IPR053793">
    <property type="entry name" value="PB1-like"/>
</dbReference>
<dbReference type="InterPro" id="IPR043145">
    <property type="entry name" value="Znf_ZZ_sf"/>
</dbReference>
<feature type="compositionally biased region" description="Polar residues" evidence="5">
    <location>
        <begin position="200"/>
        <end position="214"/>
    </location>
</feature>
<keyword evidence="1" id="KW-0479">Metal-binding</keyword>
<evidence type="ECO:0000259" key="7">
    <source>
        <dbReference type="PROSITE" id="PS51745"/>
    </source>
</evidence>
<proteinExistence type="predicted"/>
<dbReference type="AlphaFoldDB" id="A0AA38PHY9"/>
<evidence type="ECO:0000259" key="6">
    <source>
        <dbReference type="PROSITE" id="PS50135"/>
    </source>
</evidence>
<evidence type="ECO:0000256" key="3">
    <source>
        <dbReference type="ARBA" id="ARBA00022833"/>
    </source>
</evidence>
<feature type="region of interest" description="Disordered" evidence="5">
    <location>
        <begin position="187"/>
        <end position="228"/>
    </location>
</feature>